<proteinExistence type="predicted"/>
<gene>
    <name evidence="1" type="ORF">Patl1_09719</name>
</gene>
<keyword evidence="2" id="KW-1185">Reference proteome</keyword>
<dbReference type="EMBL" id="CM047908">
    <property type="protein sequence ID" value="KAJ0082984.1"/>
    <property type="molecule type" value="Genomic_DNA"/>
</dbReference>
<sequence>MASVSLDGFIHPDITKLTYLRTLDLSNNQLHDSIPSNLGNLSNLTKLDLSSNQLTGIIPLSLGNLKNVTELYLWKNLLTGIIPPSLGNLNSLNTLSLFFNKLSGATPHELGKLSQLQILYLDDNELNGTLPKEFGNLRNLRALWVTSNYLTGEVPKEYEQLVSLEEFIVGGNNMSGTIPSFIANWTNLNTLNLLGNNFTRELPPTIFNMSSLVILQVSDLKSTGFAFPISSNLTSIETLELSFNNLKGGIPDSFKILSLETMLLTGNKLNGKIPDWINGTITRMGAPPKVLDDHCNGKNSQYHSLFINAGGEDVKIGGKHYDADISPKAFYVDPTKRWAYVCSGDFLSTTANSSDYMGNTSGVSAPEATLYDKARICPQSLTYYGFCLHEGKYTVELDFAEIVFSKDEDYSSNGKRVFDVYIQGTRVMEDFNIKKEDGGPNKWCTKSFKAKVDNNLLEIRLFWAGKGSLYNPPKLNGPLISAISVTPDFQIGVLSTKWIVVIVIAVVSALVLALLLLWAFMLRMAWVGDRELINTIVKIRDKEYSLKEVIVATGNFGPQNEISQMVYKATLRDQEKPVAVKKLPLHTKQFDQITNEVYAGQKLKHDNLVELLAVCSNKKKKIYLIIYEYMENGSLQQALFDDSNVQRQLDWQRRVEICRGIAKAMLYGEDEPYDFLHKIATGFTYMAPEVLRRESIMDKADVYSTGIVLIEIISGQSNSKDEGNKETESLLQRAAVLHNRGSYSGLVDQKLTSYDMRQVVAIFDLAMRCVDQTPTLRPKMSEVVSELERI</sequence>
<name>A0ACC1A646_9ROSI</name>
<comment type="caution">
    <text evidence="1">The sequence shown here is derived from an EMBL/GenBank/DDBJ whole genome shotgun (WGS) entry which is preliminary data.</text>
</comment>
<reference evidence="2" key="1">
    <citation type="journal article" date="2023" name="G3 (Bethesda)">
        <title>Genome assembly and association tests identify interacting loci associated with vigor, precocity, and sex in interspecific pistachio rootstocks.</title>
        <authorList>
            <person name="Palmer W."/>
            <person name="Jacygrad E."/>
            <person name="Sagayaradj S."/>
            <person name="Cavanaugh K."/>
            <person name="Han R."/>
            <person name="Bertier L."/>
            <person name="Beede B."/>
            <person name="Kafkas S."/>
            <person name="Golino D."/>
            <person name="Preece J."/>
            <person name="Michelmore R."/>
        </authorList>
    </citation>
    <scope>NUCLEOTIDE SEQUENCE [LARGE SCALE GENOMIC DNA]</scope>
</reference>
<evidence type="ECO:0000313" key="1">
    <source>
        <dbReference type="EMBL" id="KAJ0082984.1"/>
    </source>
</evidence>
<dbReference type="Proteomes" id="UP001164250">
    <property type="component" value="Chromosome 12"/>
</dbReference>
<protein>
    <submittedName>
        <fullName evidence="1">Uncharacterized protein</fullName>
    </submittedName>
</protein>
<organism evidence="1 2">
    <name type="scientific">Pistacia atlantica</name>
    <dbReference type="NCBI Taxonomy" id="434234"/>
    <lineage>
        <taxon>Eukaryota</taxon>
        <taxon>Viridiplantae</taxon>
        <taxon>Streptophyta</taxon>
        <taxon>Embryophyta</taxon>
        <taxon>Tracheophyta</taxon>
        <taxon>Spermatophyta</taxon>
        <taxon>Magnoliopsida</taxon>
        <taxon>eudicotyledons</taxon>
        <taxon>Gunneridae</taxon>
        <taxon>Pentapetalae</taxon>
        <taxon>rosids</taxon>
        <taxon>malvids</taxon>
        <taxon>Sapindales</taxon>
        <taxon>Anacardiaceae</taxon>
        <taxon>Pistacia</taxon>
    </lineage>
</organism>
<evidence type="ECO:0000313" key="2">
    <source>
        <dbReference type="Proteomes" id="UP001164250"/>
    </source>
</evidence>
<accession>A0ACC1A646</accession>